<proteinExistence type="predicted"/>
<comment type="caution">
    <text evidence="3">The sequence shown here is derived from an EMBL/GenBank/DDBJ whole genome shotgun (WGS) entry which is preliminary data.</text>
</comment>
<protein>
    <submittedName>
        <fullName evidence="3">Uncharacterized protein</fullName>
    </submittedName>
</protein>
<reference evidence="3" key="1">
    <citation type="journal article" date="2021" name="Nat. Commun.">
        <title>Genetic determinants of endophytism in the Arabidopsis root mycobiome.</title>
        <authorList>
            <person name="Mesny F."/>
            <person name="Miyauchi S."/>
            <person name="Thiergart T."/>
            <person name="Pickel B."/>
            <person name="Atanasova L."/>
            <person name="Karlsson M."/>
            <person name="Huettel B."/>
            <person name="Barry K.W."/>
            <person name="Haridas S."/>
            <person name="Chen C."/>
            <person name="Bauer D."/>
            <person name="Andreopoulos W."/>
            <person name="Pangilinan J."/>
            <person name="LaButti K."/>
            <person name="Riley R."/>
            <person name="Lipzen A."/>
            <person name="Clum A."/>
            <person name="Drula E."/>
            <person name="Henrissat B."/>
            <person name="Kohler A."/>
            <person name="Grigoriev I.V."/>
            <person name="Martin F.M."/>
            <person name="Hacquard S."/>
        </authorList>
    </citation>
    <scope>NUCLEOTIDE SEQUENCE</scope>
    <source>
        <strain evidence="3">MPI-SDFR-AT-0120</strain>
    </source>
</reference>
<accession>A0A8K0VYW3</accession>
<feature type="transmembrane region" description="Helical" evidence="1">
    <location>
        <begin position="56"/>
        <end position="76"/>
    </location>
</feature>
<organism evidence="3 4">
    <name type="scientific">Paraphoma chrysanthemicola</name>
    <dbReference type="NCBI Taxonomy" id="798071"/>
    <lineage>
        <taxon>Eukaryota</taxon>
        <taxon>Fungi</taxon>
        <taxon>Dikarya</taxon>
        <taxon>Ascomycota</taxon>
        <taxon>Pezizomycotina</taxon>
        <taxon>Dothideomycetes</taxon>
        <taxon>Pleosporomycetidae</taxon>
        <taxon>Pleosporales</taxon>
        <taxon>Pleosporineae</taxon>
        <taxon>Phaeosphaeriaceae</taxon>
        <taxon>Paraphoma</taxon>
    </lineage>
</organism>
<sequence length="225" mass="25283">MLSPTAIVRLLLSLVLITVFSSGSNELRIAVGTIFVWALGLIIHHHLSLSHTFLKYHYCFIVVSCWLLAAYNEIFFENVFGRFFDLFFVRDSFAPNTAGSGFTNWHETLLRRHRDDLAFAWHFLVFAFWTGVAFVSLPFVVGLAALAQQTKGLERAIAHVDKTGEHPPWMANVPPTPPPASDTRYLQLADDMIFVCGPGGGFERVVASDYESAIARRRGFSKRFA</sequence>
<evidence type="ECO:0000313" key="3">
    <source>
        <dbReference type="EMBL" id="KAH7088059.1"/>
    </source>
</evidence>
<keyword evidence="4" id="KW-1185">Reference proteome</keyword>
<evidence type="ECO:0000313" key="4">
    <source>
        <dbReference type="Proteomes" id="UP000813461"/>
    </source>
</evidence>
<keyword evidence="2" id="KW-0732">Signal</keyword>
<dbReference type="EMBL" id="JAGMVJ010000008">
    <property type="protein sequence ID" value="KAH7088059.1"/>
    <property type="molecule type" value="Genomic_DNA"/>
</dbReference>
<keyword evidence="1" id="KW-0472">Membrane</keyword>
<evidence type="ECO:0000256" key="1">
    <source>
        <dbReference type="SAM" id="Phobius"/>
    </source>
</evidence>
<feature type="signal peptide" evidence="2">
    <location>
        <begin position="1"/>
        <end position="23"/>
    </location>
</feature>
<dbReference type="AlphaFoldDB" id="A0A8K0VYW3"/>
<keyword evidence="1" id="KW-0812">Transmembrane</keyword>
<evidence type="ECO:0000256" key="2">
    <source>
        <dbReference type="SAM" id="SignalP"/>
    </source>
</evidence>
<feature type="transmembrane region" description="Helical" evidence="1">
    <location>
        <begin position="31"/>
        <end position="49"/>
    </location>
</feature>
<feature type="chain" id="PRO_5035473639" evidence="2">
    <location>
        <begin position="24"/>
        <end position="225"/>
    </location>
</feature>
<name>A0A8K0VYW3_9PLEO</name>
<gene>
    <name evidence="3" type="ORF">FB567DRAFT_330546</name>
</gene>
<dbReference type="OrthoDB" id="3790567at2759"/>
<keyword evidence="1" id="KW-1133">Transmembrane helix</keyword>
<feature type="transmembrane region" description="Helical" evidence="1">
    <location>
        <begin position="119"/>
        <end position="146"/>
    </location>
</feature>
<dbReference type="Proteomes" id="UP000813461">
    <property type="component" value="Unassembled WGS sequence"/>
</dbReference>